<evidence type="ECO:0000313" key="2">
    <source>
        <dbReference type="EMBL" id="CAF4332909.1"/>
    </source>
</evidence>
<proteinExistence type="predicted"/>
<comment type="caution">
    <text evidence="2">The sequence shown here is derived from an EMBL/GenBank/DDBJ whole genome shotgun (WGS) entry which is preliminary data.</text>
</comment>
<accession>A0A8S2UA89</accession>
<dbReference type="EMBL" id="CAJOBA010061700">
    <property type="protein sequence ID" value="CAF4332909.1"/>
    <property type="molecule type" value="Genomic_DNA"/>
</dbReference>
<feature type="non-terminal residue" evidence="2">
    <location>
        <position position="64"/>
    </location>
</feature>
<evidence type="ECO:0000313" key="1">
    <source>
        <dbReference type="EMBL" id="CAF1544087.1"/>
    </source>
</evidence>
<name>A0A8S2UA89_9BILA</name>
<gene>
    <name evidence="1" type="ORF">OVA965_LOCUS38931</name>
    <name evidence="2" type="ORF">TMI583_LOCUS40171</name>
</gene>
<dbReference type="AlphaFoldDB" id="A0A8S2UA89"/>
<sequence>ETVPGRPHFTGNLFGSLWVVSSNAKIADRQLQTNVQVSLSAQNNELEDLMRLYYSKINEKTRGN</sequence>
<protein>
    <submittedName>
        <fullName evidence="2">Uncharacterized protein</fullName>
    </submittedName>
</protein>
<evidence type="ECO:0000313" key="3">
    <source>
        <dbReference type="Proteomes" id="UP000682733"/>
    </source>
</evidence>
<dbReference type="EMBL" id="CAJNOK010039323">
    <property type="protein sequence ID" value="CAF1544087.1"/>
    <property type="molecule type" value="Genomic_DNA"/>
</dbReference>
<organism evidence="2 3">
    <name type="scientific">Didymodactylos carnosus</name>
    <dbReference type="NCBI Taxonomy" id="1234261"/>
    <lineage>
        <taxon>Eukaryota</taxon>
        <taxon>Metazoa</taxon>
        <taxon>Spiralia</taxon>
        <taxon>Gnathifera</taxon>
        <taxon>Rotifera</taxon>
        <taxon>Eurotatoria</taxon>
        <taxon>Bdelloidea</taxon>
        <taxon>Philodinida</taxon>
        <taxon>Philodinidae</taxon>
        <taxon>Didymodactylos</taxon>
    </lineage>
</organism>
<reference evidence="2" key="1">
    <citation type="submission" date="2021-02" db="EMBL/GenBank/DDBJ databases">
        <authorList>
            <person name="Nowell W R."/>
        </authorList>
    </citation>
    <scope>NUCLEOTIDE SEQUENCE</scope>
</reference>
<dbReference type="Proteomes" id="UP000682733">
    <property type="component" value="Unassembled WGS sequence"/>
</dbReference>
<dbReference type="Proteomes" id="UP000677228">
    <property type="component" value="Unassembled WGS sequence"/>
</dbReference>